<evidence type="ECO:0000256" key="12">
    <source>
        <dbReference type="SAM" id="SignalP"/>
    </source>
</evidence>
<comment type="similarity">
    <text evidence="2">Belongs to the patched family.</text>
</comment>
<dbReference type="InterPro" id="IPR000731">
    <property type="entry name" value="SSD"/>
</dbReference>
<dbReference type="InterPro" id="IPR053958">
    <property type="entry name" value="HMGCR/SNAP/NPC1-like_SSD"/>
</dbReference>
<keyword evidence="8 11" id="KW-0472">Membrane</keyword>
<dbReference type="Pfam" id="PF22314">
    <property type="entry name" value="NPC1_MLD"/>
    <property type="match status" value="1"/>
</dbReference>
<dbReference type="Pfam" id="PF16414">
    <property type="entry name" value="NPC1_N"/>
    <property type="match status" value="1"/>
</dbReference>
<evidence type="ECO:0000256" key="1">
    <source>
        <dbReference type="ARBA" id="ARBA00004141"/>
    </source>
</evidence>
<dbReference type="GO" id="GO:0016020">
    <property type="term" value="C:membrane"/>
    <property type="evidence" value="ECO:0007669"/>
    <property type="project" value="UniProtKB-SubCell"/>
</dbReference>
<keyword evidence="5 12" id="KW-0732">Signal</keyword>
<evidence type="ECO:0000256" key="5">
    <source>
        <dbReference type="ARBA" id="ARBA00022729"/>
    </source>
</evidence>
<feature type="domain" description="SSD" evidence="13">
    <location>
        <begin position="547"/>
        <end position="705"/>
    </location>
</feature>
<dbReference type="EnsemblPlants" id="ORUFI04G23370.6">
    <property type="protein sequence ID" value="ORUFI04G23370.6"/>
    <property type="gene ID" value="ORUFI04G23370"/>
</dbReference>
<evidence type="ECO:0000256" key="9">
    <source>
        <dbReference type="ARBA" id="ARBA00023157"/>
    </source>
</evidence>
<feature type="transmembrane region" description="Helical" evidence="11">
    <location>
        <begin position="873"/>
        <end position="896"/>
    </location>
</feature>
<keyword evidence="4 11" id="KW-0812">Transmembrane</keyword>
<feature type="transmembrane region" description="Helical" evidence="11">
    <location>
        <begin position="334"/>
        <end position="354"/>
    </location>
</feature>
<evidence type="ECO:0000256" key="4">
    <source>
        <dbReference type="ARBA" id="ARBA00022692"/>
    </source>
</evidence>
<reference evidence="14" key="2">
    <citation type="submission" date="2015-06" db="UniProtKB">
        <authorList>
            <consortium name="EnsemblPlants"/>
        </authorList>
    </citation>
    <scope>IDENTIFICATION</scope>
</reference>
<dbReference type="Gene3D" id="1.20.1640.10">
    <property type="entry name" value="Multidrug efflux transporter AcrB transmembrane domain"/>
    <property type="match status" value="2"/>
</dbReference>
<evidence type="ECO:0000259" key="13">
    <source>
        <dbReference type="PROSITE" id="PS50156"/>
    </source>
</evidence>
<accession>A0A0E0PCP5</accession>
<feature type="transmembrane region" description="Helical" evidence="11">
    <location>
        <begin position="683"/>
        <end position="705"/>
    </location>
</feature>
<dbReference type="InterPro" id="IPR032190">
    <property type="entry name" value="NPC1_N"/>
</dbReference>
<keyword evidence="3" id="KW-0813">Transport</keyword>
<dbReference type="Pfam" id="PF12349">
    <property type="entry name" value="Sterol-sensing"/>
    <property type="match status" value="1"/>
</dbReference>
<comment type="subcellular location">
    <subcellularLocation>
        <location evidence="1">Membrane</location>
        <topology evidence="1">Multi-pass membrane protein</topology>
    </subcellularLocation>
</comment>
<evidence type="ECO:0000256" key="6">
    <source>
        <dbReference type="ARBA" id="ARBA00022989"/>
    </source>
</evidence>
<keyword evidence="9" id="KW-1015">Disulfide bond</keyword>
<dbReference type="GO" id="GO:0032934">
    <property type="term" value="F:sterol binding"/>
    <property type="evidence" value="ECO:0007669"/>
    <property type="project" value="TreeGrafter"/>
</dbReference>
<evidence type="ECO:0000313" key="14">
    <source>
        <dbReference type="EnsemblPlants" id="ORUFI04G23370.6"/>
    </source>
</evidence>
<organism evidence="14 15">
    <name type="scientific">Oryza rufipogon</name>
    <name type="common">Brownbeard rice</name>
    <name type="synonym">Asian wild rice</name>
    <dbReference type="NCBI Taxonomy" id="4529"/>
    <lineage>
        <taxon>Eukaryota</taxon>
        <taxon>Viridiplantae</taxon>
        <taxon>Streptophyta</taxon>
        <taxon>Embryophyta</taxon>
        <taxon>Tracheophyta</taxon>
        <taxon>Spermatophyta</taxon>
        <taxon>Magnoliopsida</taxon>
        <taxon>Liliopsida</taxon>
        <taxon>Poales</taxon>
        <taxon>Poaceae</taxon>
        <taxon>BOP clade</taxon>
        <taxon>Oryzoideae</taxon>
        <taxon>Oryzeae</taxon>
        <taxon>Oryzinae</taxon>
        <taxon>Oryza</taxon>
    </lineage>
</organism>
<feature type="chain" id="PRO_5002370151" description="SSD domain-containing protein" evidence="12">
    <location>
        <begin position="38"/>
        <end position="1016"/>
    </location>
</feature>
<name>A0A0E0PCP5_ORYRU</name>
<evidence type="ECO:0000256" key="2">
    <source>
        <dbReference type="ARBA" id="ARBA00005585"/>
    </source>
</evidence>
<evidence type="ECO:0000256" key="10">
    <source>
        <dbReference type="ARBA" id="ARBA00023180"/>
    </source>
</evidence>
<reference evidence="15" key="1">
    <citation type="submission" date="2013-06" db="EMBL/GenBank/DDBJ databases">
        <authorList>
            <person name="Zhao Q."/>
        </authorList>
    </citation>
    <scope>NUCLEOTIDE SEQUENCE</scope>
    <source>
        <strain evidence="15">cv. W1943</strain>
    </source>
</reference>
<dbReference type="PANTHER" id="PTHR45727:SF2">
    <property type="entry name" value="NPC INTRACELLULAR CHOLESTEROL TRANSPORTER 1"/>
    <property type="match status" value="1"/>
</dbReference>
<evidence type="ECO:0000256" key="11">
    <source>
        <dbReference type="SAM" id="Phobius"/>
    </source>
</evidence>
<evidence type="ECO:0000256" key="3">
    <source>
        <dbReference type="ARBA" id="ARBA00022448"/>
    </source>
</evidence>
<dbReference type="Proteomes" id="UP000008022">
    <property type="component" value="Unassembled WGS sequence"/>
</dbReference>
<keyword evidence="6 11" id="KW-1133">Transmembrane helix</keyword>
<evidence type="ECO:0000256" key="7">
    <source>
        <dbReference type="ARBA" id="ARBA00023055"/>
    </source>
</evidence>
<feature type="signal peptide" evidence="12">
    <location>
        <begin position="1"/>
        <end position="37"/>
    </location>
</feature>
<dbReference type="InterPro" id="IPR053956">
    <property type="entry name" value="NPC1_MLD"/>
</dbReference>
<keyword evidence="7" id="KW-0445">Lipid transport</keyword>
<dbReference type="PANTHER" id="PTHR45727">
    <property type="entry name" value="NPC INTRACELLULAR CHOLESTEROL TRANSPORTER 1"/>
    <property type="match status" value="1"/>
</dbReference>
<keyword evidence="10" id="KW-0325">Glycoprotein</keyword>
<dbReference type="SUPFAM" id="SSF82866">
    <property type="entry name" value="Multidrug efflux transporter AcrB transmembrane domain"/>
    <property type="match status" value="2"/>
</dbReference>
<evidence type="ECO:0000256" key="8">
    <source>
        <dbReference type="ARBA" id="ARBA00023136"/>
    </source>
</evidence>
<dbReference type="Gramene" id="ORUFI04G23370.6">
    <property type="protein sequence ID" value="ORUFI04G23370.6"/>
    <property type="gene ID" value="ORUFI04G23370"/>
</dbReference>
<proteinExistence type="inferred from homology"/>
<keyword evidence="15" id="KW-1185">Reference proteome</keyword>
<dbReference type="PROSITE" id="PS50156">
    <property type="entry name" value="SSD"/>
    <property type="match status" value="1"/>
</dbReference>
<dbReference type="AlphaFoldDB" id="A0A0E0PCP5"/>
<feature type="transmembrane region" description="Helical" evidence="11">
    <location>
        <begin position="582"/>
        <end position="608"/>
    </location>
</feature>
<protein>
    <recommendedName>
        <fullName evidence="13">SSD domain-containing protein</fullName>
    </recommendedName>
</protein>
<evidence type="ECO:0000313" key="15">
    <source>
        <dbReference type="Proteomes" id="UP000008022"/>
    </source>
</evidence>
<dbReference type="GO" id="GO:0015918">
    <property type="term" value="P:sterol transport"/>
    <property type="evidence" value="ECO:0007669"/>
    <property type="project" value="TreeGrafter"/>
</dbReference>
<sequence length="1016" mass="111045">MALVRRRRGVAGGGGPALAAVAVALMQLVFLVPPTRAQQSNGTSRVVPAEGYCSMYGICAQRSDGKVLNCVNATKAVKPDTLFSARIQSLCPTITGDVCCTVDQFDTLHQQVQQVNNTMTVNGIDYYVTSTYGEELYNSCKDVKFGTLNTRAMDFLGGGAKNYKEWMAFIGRQADLNQIGSPYLITFPSDISGSTAVKPLNATIYSCGDPSLGCSCGDCPSSSVCTGSLLPQLNTETSCSVKMGSLKAKCLDFSLVVVYLVLLTRRSGIFSHTKPLKNAEDKIHSSNNGKVPDSSAQVSEAASAPVQSAHPSVIQTYMSTFFRKHGTFVAKHPLLVLFVSLLVPTLLCIGLIRFKVEIRPEKLWVSSGSRAADEKQYFDSHLAPFYRIEQLVLATSAFGGSEAPTIVNDNNMKLLFQIQKKIDDLRANYSGSTVSLADICLKPLGTECATQSVLQYFQLDPKKYDDSGIDHAKFCFQHYTTEETCLSTFQSPIDPSTILGGFPGNNFTEASAFVITYPVNNKVETTGQENGKAVAWERAYVNLVKEEILPMVLAHNLTMSFSSESSIQDELNRESTADAITIVVLLGLSGVVLVMLSVLGSMGFFSAIGVKSTLIIMEVGVDNMCILVHAVKRQPDGLDLEERISTALVEVGPSITLASLAEVLAFAVSAINPMPATRVFSMFAALAVLLDFLLQVSAFVALIVLDFRRAQDGRIDCMPCARVKSSVVASDGGNHQGLPLLARYMKNVHAPILGYRAVKHCPLDCNQDWSRKLFYHEIPTYSSASEHTNKICSINQCDSNSLLNETCIMDAHPQLNSKRNFHGFLTHFRQVIVLRVAKELILQVWTLTSDYVNSMKAARDFSSKMSKELQGMMAILGIQLNAISIVNLVMSIGIAVEFCVHITHAFMALEIEKAVQGKLYRRWGLLYSGCSEFVWPPFKGDETSRTESTFSFVRVKLTTGEFTQLNISTPDRDTWKSAILKLAEHPCGHPSLLVRSSSAVYSISRGASHFILYLDS</sequence>